<feature type="chain" id="PRO_5042028027" evidence="3">
    <location>
        <begin position="19"/>
        <end position="561"/>
    </location>
</feature>
<evidence type="ECO:0000259" key="4">
    <source>
        <dbReference type="Pfam" id="PF00144"/>
    </source>
</evidence>
<feature type="domain" description="Beta-lactamase-related" evidence="4">
    <location>
        <begin position="38"/>
        <end position="374"/>
    </location>
</feature>
<comment type="similarity">
    <text evidence="1">Belongs to the peptidase S12 family.</text>
</comment>
<accession>A0AAD7JRN6</accession>
<dbReference type="Pfam" id="PF00144">
    <property type="entry name" value="Beta-lactamase"/>
    <property type="match status" value="1"/>
</dbReference>
<evidence type="ECO:0000313" key="5">
    <source>
        <dbReference type="EMBL" id="KAJ7770551.1"/>
    </source>
</evidence>
<evidence type="ECO:0000256" key="3">
    <source>
        <dbReference type="SAM" id="SignalP"/>
    </source>
</evidence>
<dbReference type="Gene3D" id="3.40.710.10">
    <property type="entry name" value="DD-peptidase/beta-lactamase superfamily"/>
    <property type="match status" value="1"/>
</dbReference>
<comment type="caution">
    <text evidence="5">The sequence shown here is derived from an EMBL/GenBank/DDBJ whole genome shotgun (WGS) entry which is preliminary data.</text>
</comment>
<reference evidence="5" key="1">
    <citation type="submission" date="2023-03" db="EMBL/GenBank/DDBJ databases">
        <title>Massive genome expansion in bonnet fungi (Mycena s.s.) driven by repeated elements and novel gene families across ecological guilds.</title>
        <authorList>
            <consortium name="Lawrence Berkeley National Laboratory"/>
            <person name="Harder C.B."/>
            <person name="Miyauchi S."/>
            <person name="Viragh M."/>
            <person name="Kuo A."/>
            <person name="Thoen E."/>
            <person name="Andreopoulos B."/>
            <person name="Lu D."/>
            <person name="Skrede I."/>
            <person name="Drula E."/>
            <person name="Henrissat B."/>
            <person name="Morin E."/>
            <person name="Kohler A."/>
            <person name="Barry K."/>
            <person name="LaButti K."/>
            <person name="Morin E."/>
            <person name="Salamov A."/>
            <person name="Lipzen A."/>
            <person name="Mereny Z."/>
            <person name="Hegedus B."/>
            <person name="Baldrian P."/>
            <person name="Stursova M."/>
            <person name="Weitz H."/>
            <person name="Taylor A."/>
            <person name="Grigoriev I.V."/>
            <person name="Nagy L.G."/>
            <person name="Martin F."/>
            <person name="Kauserud H."/>
        </authorList>
    </citation>
    <scope>NUCLEOTIDE SEQUENCE</scope>
    <source>
        <strain evidence="5">CBHHK182m</strain>
    </source>
</reference>
<dbReference type="InterPro" id="IPR050491">
    <property type="entry name" value="AmpC-like"/>
</dbReference>
<keyword evidence="3" id="KW-0732">Signal</keyword>
<evidence type="ECO:0000313" key="6">
    <source>
        <dbReference type="Proteomes" id="UP001215598"/>
    </source>
</evidence>
<dbReference type="InterPro" id="IPR001466">
    <property type="entry name" value="Beta-lactam-related"/>
</dbReference>
<proteinExistence type="inferred from homology"/>
<feature type="signal peptide" evidence="3">
    <location>
        <begin position="1"/>
        <end position="18"/>
    </location>
</feature>
<organism evidence="5 6">
    <name type="scientific">Mycena metata</name>
    <dbReference type="NCBI Taxonomy" id="1033252"/>
    <lineage>
        <taxon>Eukaryota</taxon>
        <taxon>Fungi</taxon>
        <taxon>Dikarya</taxon>
        <taxon>Basidiomycota</taxon>
        <taxon>Agaricomycotina</taxon>
        <taxon>Agaricomycetes</taxon>
        <taxon>Agaricomycetidae</taxon>
        <taxon>Agaricales</taxon>
        <taxon>Marasmiineae</taxon>
        <taxon>Mycenaceae</taxon>
        <taxon>Mycena</taxon>
    </lineage>
</organism>
<dbReference type="InterPro" id="IPR012338">
    <property type="entry name" value="Beta-lactam/transpept-like"/>
</dbReference>
<dbReference type="EMBL" id="JARKIB010000016">
    <property type="protein sequence ID" value="KAJ7770551.1"/>
    <property type="molecule type" value="Genomic_DNA"/>
</dbReference>
<dbReference type="SUPFAM" id="SSF56601">
    <property type="entry name" value="beta-lactamase/transpeptidase-like"/>
    <property type="match status" value="1"/>
</dbReference>
<evidence type="ECO:0000256" key="2">
    <source>
        <dbReference type="SAM" id="MobiDB-lite"/>
    </source>
</evidence>
<dbReference type="AlphaFoldDB" id="A0AAD7JRN6"/>
<feature type="region of interest" description="Disordered" evidence="2">
    <location>
        <begin position="394"/>
        <end position="413"/>
    </location>
</feature>
<dbReference type="Proteomes" id="UP001215598">
    <property type="component" value="Unassembled WGS sequence"/>
</dbReference>
<dbReference type="PANTHER" id="PTHR46825:SF15">
    <property type="entry name" value="BETA-LACTAMASE-RELATED DOMAIN-CONTAINING PROTEIN"/>
    <property type="match status" value="1"/>
</dbReference>
<feature type="compositionally biased region" description="Polar residues" evidence="2">
    <location>
        <begin position="403"/>
        <end position="413"/>
    </location>
</feature>
<keyword evidence="6" id="KW-1185">Reference proteome</keyword>
<dbReference type="PANTHER" id="PTHR46825">
    <property type="entry name" value="D-ALANYL-D-ALANINE-CARBOXYPEPTIDASE/ENDOPEPTIDASE AMPH"/>
    <property type="match status" value="1"/>
</dbReference>
<sequence>MLLLGLAPLFLAATLGQGTQIPLQDLGHKVIDKKLSSYIQGQLNASNVTGASFAIVLPNGEVEFAAWGNWTETGEPVKTETVFNLGSCSKAFLSASLGILMQDFVEGKNKTALPDGVTHFDWDTKIRDLLPGEWMTEDEWTTEKASLRDLLSHVTGLPAHDGSYASDASPQDIVARMRYLRAAYELRERYEYNNQMYITGAYVVSKYSGSSYRDFVEERILRPLGMKSSTLYPDRAFETGKLTQSFTPSRRRIPFFMPEETADLIAGAGGVMSTAEDMTLWVKLLLNAGVNAPTNATIIPRTTFDLATSGLSIAAAQGDESRSIMGYGLGWLRLSSYGHEVVIHNGGAAGVSTFVVLYPRDGFGIVLLANTQDLPTIGLALNVGARVLGLPDRGFASKDETTPKPQTAHASRVQSAPLPGLVGTYSNAGYGNLTLCSPLFPSSPHCLDVIQDFRTVDSAAGKPTSSVDLYSAWPRFWGSHFRLSQVAENEYTATLSYLYVDGYGANRTPFEDHPTTMKITFVVEEDEVLGFGLFDVADHQSWRAKKGGSVKDTADVWFDRL</sequence>
<evidence type="ECO:0000256" key="1">
    <source>
        <dbReference type="ARBA" id="ARBA00038215"/>
    </source>
</evidence>
<gene>
    <name evidence="5" type="ORF">B0H16DRAFT_1306602</name>
</gene>
<protein>
    <submittedName>
        <fullName evidence="5">Beta-lactamase/transpeptidase-like protein</fullName>
    </submittedName>
</protein>
<name>A0AAD7JRN6_9AGAR</name>